<evidence type="ECO:0000313" key="1">
    <source>
        <dbReference type="EMBL" id="MFD1888231.1"/>
    </source>
</evidence>
<proteinExistence type="predicted"/>
<protein>
    <submittedName>
        <fullName evidence="1">Uncharacterized protein</fullName>
    </submittedName>
</protein>
<dbReference type="RefSeq" id="WP_347322960.1">
    <property type="nucleotide sequence ID" value="NZ_JBCGUH010000001.1"/>
</dbReference>
<evidence type="ECO:0000313" key="2">
    <source>
        <dbReference type="Proteomes" id="UP001597233"/>
    </source>
</evidence>
<name>A0ABW4RPG0_9BACL</name>
<organism evidence="1 2">
    <name type="scientific">Paenibacillus wenxiniae</name>
    <dbReference type="NCBI Taxonomy" id="1636843"/>
    <lineage>
        <taxon>Bacteria</taxon>
        <taxon>Bacillati</taxon>
        <taxon>Bacillota</taxon>
        <taxon>Bacilli</taxon>
        <taxon>Bacillales</taxon>
        <taxon>Paenibacillaceae</taxon>
        <taxon>Paenibacillus</taxon>
    </lineage>
</organism>
<dbReference type="Proteomes" id="UP001597233">
    <property type="component" value="Unassembled WGS sequence"/>
</dbReference>
<keyword evidence="2" id="KW-1185">Reference proteome</keyword>
<comment type="caution">
    <text evidence="1">The sequence shown here is derived from an EMBL/GenBank/DDBJ whole genome shotgun (WGS) entry which is preliminary data.</text>
</comment>
<dbReference type="EMBL" id="JBHUEH010000032">
    <property type="protein sequence ID" value="MFD1888231.1"/>
    <property type="molecule type" value="Genomic_DNA"/>
</dbReference>
<reference evidence="2" key="1">
    <citation type="journal article" date="2019" name="Int. J. Syst. Evol. Microbiol.">
        <title>The Global Catalogue of Microorganisms (GCM) 10K type strain sequencing project: providing services to taxonomists for standard genome sequencing and annotation.</title>
        <authorList>
            <consortium name="The Broad Institute Genomics Platform"/>
            <consortium name="The Broad Institute Genome Sequencing Center for Infectious Disease"/>
            <person name="Wu L."/>
            <person name="Ma J."/>
        </authorList>
    </citation>
    <scope>NUCLEOTIDE SEQUENCE [LARGE SCALE GENOMIC DNA]</scope>
    <source>
        <strain evidence="2">CCUG 54950</strain>
    </source>
</reference>
<gene>
    <name evidence="1" type="ORF">ACFSC9_22355</name>
</gene>
<accession>A0ABW4RPG0</accession>
<sequence length="50" mass="5837">MSKTSSEWSQTIQFEDRIPGDQSTWRHESILFKVDGGLGRLRVQYGTDHR</sequence>